<dbReference type="PROSITE" id="PS50937">
    <property type="entry name" value="HTH_MERR_2"/>
    <property type="match status" value="1"/>
</dbReference>
<dbReference type="Gene3D" id="1.10.1660.10">
    <property type="match status" value="1"/>
</dbReference>
<comment type="caution">
    <text evidence="3">The sequence shown here is derived from an EMBL/GenBank/DDBJ whole genome shotgun (WGS) entry which is preliminary data.</text>
</comment>
<dbReference type="InterPro" id="IPR000551">
    <property type="entry name" value="MerR-type_HTH_dom"/>
</dbReference>
<organism evidence="3 4">
    <name type="scientific">Candidatus Woesebacteria bacterium GW2011_GWA1_45_8</name>
    <dbReference type="NCBI Taxonomy" id="1618559"/>
    <lineage>
        <taxon>Bacteria</taxon>
        <taxon>Candidatus Woeseibacteriota</taxon>
    </lineage>
</organism>
<dbReference type="AlphaFoldDB" id="A0A0G1MV89"/>
<dbReference type="InterPro" id="IPR010093">
    <property type="entry name" value="SinI_DNA-bd"/>
</dbReference>
<evidence type="ECO:0000256" key="1">
    <source>
        <dbReference type="SAM" id="Phobius"/>
    </source>
</evidence>
<gene>
    <name evidence="3" type="ORF">UX19_C0004G0015</name>
</gene>
<evidence type="ECO:0000313" key="4">
    <source>
        <dbReference type="Proteomes" id="UP000034653"/>
    </source>
</evidence>
<dbReference type="CDD" id="cd04762">
    <property type="entry name" value="HTH_MerR-trunc"/>
    <property type="match status" value="1"/>
</dbReference>
<proteinExistence type="predicted"/>
<dbReference type="SUPFAM" id="SSF46955">
    <property type="entry name" value="Putative DNA-binding domain"/>
    <property type="match status" value="1"/>
</dbReference>
<keyword evidence="1" id="KW-0472">Membrane</keyword>
<feature type="domain" description="HTH merR-type" evidence="2">
    <location>
        <begin position="20"/>
        <end position="67"/>
    </location>
</feature>
<feature type="transmembrane region" description="Helical" evidence="1">
    <location>
        <begin position="157"/>
        <end position="176"/>
    </location>
</feature>
<evidence type="ECO:0000259" key="2">
    <source>
        <dbReference type="PROSITE" id="PS50937"/>
    </source>
</evidence>
<name>A0A0G1MV89_9BACT</name>
<keyword evidence="1" id="KW-1133">Transmembrane helix</keyword>
<accession>A0A0G1MV89</accession>
<dbReference type="Proteomes" id="UP000034653">
    <property type="component" value="Unassembled WGS sequence"/>
</dbReference>
<dbReference type="Pfam" id="PF00376">
    <property type="entry name" value="MerR"/>
    <property type="match status" value="1"/>
</dbReference>
<keyword evidence="1" id="KW-0812">Transmembrane</keyword>
<dbReference type="EMBL" id="LCLG01000004">
    <property type="protein sequence ID" value="KKU12226.1"/>
    <property type="molecule type" value="Genomic_DNA"/>
</dbReference>
<dbReference type="InterPro" id="IPR009061">
    <property type="entry name" value="DNA-bd_dom_put_sf"/>
</dbReference>
<reference evidence="3 4" key="1">
    <citation type="journal article" date="2015" name="Nature">
        <title>rRNA introns, odd ribosomes, and small enigmatic genomes across a large radiation of phyla.</title>
        <authorList>
            <person name="Brown C.T."/>
            <person name="Hug L.A."/>
            <person name="Thomas B.C."/>
            <person name="Sharon I."/>
            <person name="Castelle C.J."/>
            <person name="Singh A."/>
            <person name="Wilkins M.J."/>
            <person name="Williams K.H."/>
            <person name="Banfield J.F."/>
        </authorList>
    </citation>
    <scope>NUCLEOTIDE SEQUENCE [LARGE SCALE GENOMIC DNA]</scope>
</reference>
<evidence type="ECO:0000313" key="3">
    <source>
        <dbReference type="EMBL" id="KKU12226.1"/>
    </source>
</evidence>
<dbReference type="GO" id="GO:0003677">
    <property type="term" value="F:DNA binding"/>
    <property type="evidence" value="ECO:0007669"/>
    <property type="project" value="InterPro"/>
</dbReference>
<dbReference type="GO" id="GO:0006355">
    <property type="term" value="P:regulation of DNA-templated transcription"/>
    <property type="evidence" value="ECO:0007669"/>
    <property type="project" value="InterPro"/>
</dbReference>
<protein>
    <submittedName>
        <fullName evidence="3">Binding domain protein, excisionase family protein</fullName>
    </submittedName>
</protein>
<dbReference type="NCBIfam" id="TIGR01764">
    <property type="entry name" value="excise"/>
    <property type="match status" value="1"/>
</dbReference>
<sequence length="203" mass="22489">MQKDLPQPAAQAELKPAKPLLLIGEASELLGVSIDTIRRWDAAGKIRVIRTPGRTRLIPRDEIERLKSGAEAVPEVKPEVKEAAATPLQTLTPPVVSEPTVPTVPTQETLPVKTPTALTTPIEPKKLHQKVIHHIRYTRPLWYQRWHAHPASRPTHLAILGVALIAAASAFVYQWFIVPYQQESNQKLAELGKVLPAVTPPRI</sequence>
<feature type="non-terminal residue" evidence="3">
    <location>
        <position position="203"/>
    </location>
</feature>